<reference evidence="3" key="1">
    <citation type="journal article" date="2019" name="Int. J. Syst. Evol. Microbiol.">
        <title>The Global Catalogue of Microorganisms (GCM) 10K type strain sequencing project: providing services to taxonomists for standard genome sequencing and annotation.</title>
        <authorList>
            <consortium name="The Broad Institute Genomics Platform"/>
            <consortium name="The Broad Institute Genome Sequencing Center for Infectious Disease"/>
            <person name="Wu L."/>
            <person name="Ma J."/>
        </authorList>
    </citation>
    <scope>NUCLEOTIDE SEQUENCE [LARGE SCALE GENOMIC DNA]</scope>
    <source>
        <strain evidence="3">JCM 18054</strain>
    </source>
</reference>
<evidence type="ECO:0000313" key="2">
    <source>
        <dbReference type="EMBL" id="GAA4667720.1"/>
    </source>
</evidence>
<sequence length="109" mass="11639">MPGDIEVDPDAVSRSGEGVSSAGASIRDRITAFQSTLEGYGNPFGEDDIGSAMQEIYEAIQEAAMDSYTDNAETVTDVGDRIGEMAKAYREIETAHSDTLGQLREELGS</sequence>
<evidence type="ECO:0000313" key="3">
    <source>
        <dbReference type="Proteomes" id="UP001500192"/>
    </source>
</evidence>
<name>A0ABP8VNL1_9PSEU</name>
<evidence type="ECO:0000256" key="1">
    <source>
        <dbReference type="SAM" id="MobiDB-lite"/>
    </source>
</evidence>
<accession>A0ABP8VNL1</accession>
<evidence type="ECO:0008006" key="4">
    <source>
        <dbReference type="Google" id="ProtNLM"/>
    </source>
</evidence>
<organism evidence="2 3">
    <name type="scientific">Amycolatopsis dongchuanensis</name>
    <dbReference type="NCBI Taxonomy" id="1070866"/>
    <lineage>
        <taxon>Bacteria</taxon>
        <taxon>Bacillati</taxon>
        <taxon>Actinomycetota</taxon>
        <taxon>Actinomycetes</taxon>
        <taxon>Pseudonocardiales</taxon>
        <taxon>Pseudonocardiaceae</taxon>
        <taxon>Amycolatopsis</taxon>
    </lineage>
</organism>
<protein>
    <recommendedName>
        <fullName evidence="4">PE domain-containing protein</fullName>
    </recommendedName>
</protein>
<feature type="region of interest" description="Disordered" evidence="1">
    <location>
        <begin position="1"/>
        <end position="24"/>
    </location>
</feature>
<dbReference type="RefSeq" id="WP_346056462.1">
    <property type="nucleotide sequence ID" value="NZ_BAABIB010000154.1"/>
</dbReference>
<proteinExistence type="predicted"/>
<gene>
    <name evidence="2" type="ORF">GCM10023214_72250</name>
</gene>
<dbReference type="Proteomes" id="UP001500192">
    <property type="component" value="Unassembled WGS sequence"/>
</dbReference>
<dbReference type="Gene3D" id="1.10.287.1060">
    <property type="entry name" value="ESAT-6-like"/>
    <property type="match status" value="1"/>
</dbReference>
<dbReference type="EMBL" id="BAABIB010000154">
    <property type="protein sequence ID" value="GAA4667720.1"/>
    <property type="molecule type" value="Genomic_DNA"/>
</dbReference>
<comment type="caution">
    <text evidence="2">The sequence shown here is derived from an EMBL/GenBank/DDBJ whole genome shotgun (WGS) entry which is preliminary data.</text>
</comment>
<keyword evidence="3" id="KW-1185">Reference proteome</keyword>